<dbReference type="SUPFAM" id="SSF54928">
    <property type="entry name" value="RNA-binding domain, RBD"/>
    <property type="match status" value="2"/>
</dbReference>
<dbReference type="Gene3D" id="3.30.70.330">
    <property type="match status" value="2"/>
</dbReference>
<dbReference type="Pfam" id="PF00076">
    <property type="entry name" value="RRM_1"/>
    <property type="match status" value="2"/>
</dbReference>
<keyword evidence="1 2" id="KW-0694">RNA-binding</keyword>
<evidence type="ECO:0000256" key="2">
    <source>
        <dbReference type="PROSITE-ProRule" id="PRU00176"/>
    </source>
</evidence>
<dbReference type="Proteomes" id="UP001154329">
    <property type="component" value="Chromosome 3"/>
</dbReference>
<reference evidence="4" key="1">
    <citation type="submission" date="2022-02" db="EMBL/GenBank/DDBJ databases">
        <authorList>
            <person name="King R."/>
        </authorList>
    </citation>
    <scope>NUCLEOTIDE SEQUENCE</scope>
</reference>
<gene>
    <name evidence="4" type="ORF">APHIGO_LOCUS8239</name>
</gene>
<dbReference type="InterPro" id="IPR035979">
    <property type="entry name" value="RBD_domain_sf"/>
</dbReference>
<feature type="domain" description="RRM" evidence="3">
    <location>
        <begin position="163"/>
        <end position="240"/>
    </location>
</feature>
<evidence type="ECO:0000313" key="4">
    <source>
        <dbReference type="EMBL" id="CAH1731544.1"/>
    </source>
</evidence>
<protein>
    <recommendedName>
        <fullName evidence="3">RRM domain-containing protein</fullName>
    </recommendedName>
</protein>
<dbReference type="SMART" id="SM00360">
    <property type="entry name" value="RRM"/>
    <property type="match status" value="2"/>
</dbReference>
<dbReference type="InterPro" id="IPR053260">
    <property type="entry name" value="hnRNP"/>
</dbReference>
<dbReference type="PANTHER" id="PTHR48035:SF2">
    <property type="entry name" value="RNA-BINDING REGION RNP-1 DOMAIN-CONTAINING PROTEIN"/>
    <property type="match status" value="1"/>
</dbReference>
<evidence type="ECO:0000313" key="5">
    <source>
        <dbReference type="Proteomes" id="UP001154329"/>
    </source>
</evidence>
<feature type="domain" description="RRM" evidence="3">
    <location>
        <begin position="79"/>
        <end position="154"/>
    </location>
</feature>
<evidence type="ECO:0000259" key="3">
    <source>
        <dbReference type="PROSITE" id="PS50102"/>
    </source>
</evidence>
<keyword evidence="5" id="KW-1185">Reference proteome</keyword>
<dbReference type="InterPro" id="IPR012677">
    <property type="entry name" value="Nucleotide-bd_a/b_plait_sf"/>
</dbReference>
<accession>A0A9P0JCL3</accession>
<dbReference type="InterPro" id="IPR000504">
    <property type="entry name" value="RRM_dom"/>
</dbReference>
<reference evidence="4" key="2">
    <citation type="submission" date="2022-10" db="EMBL/GenBank/DDBJ databases">
        <authorList>
            <consortium name="ENA_rothamsted_submissions"/>
            <consortium name="culmorum"/>
            <person name="King R."/>
        </authorList>
    </citation>
    <scope>NUCLEOTIDE SEQUENCE</scope>
</reference>
<dbReference type="EMBL" id="OU899036">
    <property type="protein sequence ID" value="CAH1731544.1"/>
    <property type="molecule type" value="Genomic_DNA"/>
</dbReference>
<dbReference type="PANTHER" id="PTHR48035">
    <property type="entry name" value="HETEROGENEOUS NUCLEAR RIBONUCLEOPROTEIN 1"/>
    <property type="match status" value="1"/>
</dbReference>
<dbReference type="AlphaFoldDB" id="A0A9P0JCL3"/>
<organism evidence="4 5">
    <name type="scientific">Aphis gossypii</name>
    <name type="common">Cotton aphid</name>
    <dbReference type="NCBI Taxonomy" id="80765"/>
    <lineage>
        <taxon>Eukaryota</taxon>
        <taxon>Metazoa</taxon>
        <taxon>Ecdysozoa</taxon>
        <taxon>Arthropoda</taxon>
        <taxon>Hexapoda</taxon>
        <taxon>Insecta</taxon>
        <taxon>Pterygota</taxon>
        <taxon>Neoptera</taxon>
        <taxon>Paraneoptera</taxon>
        <taxon>Hemiptera</taxon>
        <taxon>Sternorrhyncha</taxon>
        <taxon>Aphidomorpha</taxon>
        <taxon>Aphidoidea</taxon>
        <taxon>Aphididae</taxon>
        <taxon>Aphidini</taxon>
        <taxon>Aphis</taxon>
        <taxon>Aphis</taxon>
    </lineage>
</organism>
<proteinExistence type="predicted"/>
<dbReference type="GO" id="GO:0003723">
    <property type="term" value="F:RNA binding"/>
    <property type="evidence" value="ECO:0007669"/>
    <property type="project" value="UniProtKB-UniRule"/>
</dbReference>
<name>A0A9P0JCL3_APHGO</name>
<evidence type="ECO:0000256" key="1">
    <source>
        <dbReference type="ARBA" id="ARBA00022884"/>
    </source>
</evidence>
<dbReference type="PROSITE" id="PS50102">
    <property type="entry name" value="RRM"/>
    <property type="match status" value="2"/>
</dbReference>
<sequence>MAFTYLPAARNNLKYTRTSSNSVVPLPFPIDDSSYNNGPPYKLSHTERSYRRYSSKMEDMVQHSNDFVRFSGPGQDDDKKVFVGGLAKTITENELHDYFMQYGDIENIIIKTDPTTGESRGFAFVQFVNAKTVDDLLATKDHFIANIKVDPKRIIKKVNKFFCQIFVGRLTTEMTEQDLRNYFVQFGQIIEFYQPFNKMKNEVRSYCFITFEDPEVVNEVLKNPKPIISGKEVDIQKVKFNPVKMTGHGIMSVPMDGARPPATFGMIPAYPGYMALETASPYGTAADYGYAANDAYGAYGGDGYSAIGYGVGGYQAQVYYPGGQYQEATYPRHAFY</sequence>